<gene>
    <name evidence="1" type="ORF">AX018_100227</name>
</gene>
<evidence type="ECO:0000313" key="2">
    <source>
        <dbReference type="Proteomes" id="UP000248856"/>
    </source>
</evidence>
<dbReference type="OrthoDB" id="5460653at2"/>
<reference evidence="1 2" key="1">
    <citation type="submission" date="2018-06" db="EMBL/GenBank/DDBJ databases">
        <title>Genomic Encyclopedia of Archaeal and Bacterial Type Strains, Phase II (KMG-II): from individual species to whole genera.</title>
        <authorList>
            <person name="Goeker M."/>
        </authorList>
    </citation>
    <scope>NUCLEOTIDE SEQUENCE [LARGE SCALE GENOMIC DNA]</scope>
    <source>
        <strain evidence="1 2">CFPB 3232</strain>
    </source>
</reference>
<dbReference type="AlphaFoldDB" id="A0A328ZUX2"/>
<dbReference type="EMBL" id="QLTA01000002">
    <property type="protein sequence ID" value="RAR86066.1"/>
    <property type="molecule type" value="Genomic_DNA"/>
</dbReference>
<name>A0A328ZUX2_9BURK</name>
<proteinExistence type="predicted"/>
<evidence type="ECO:0000313" key="1">
    <source>
        <dbReference type="EMBL" id="RAR86066.1"/>
    </source>
</evidence>
<dbReference type="Pfam" id="PF06252">
    <property type="entry name" value="GemA"/>
    <property type="match status" value="1"/>
</dbReference>
<protein>
    <submittedName>
        <fullName evidence="1">Phage gp16-like protein</fullName>
    </submittedName>
</protein>
<organism evidence="1 2">
    <name type="scientific">Paracidovorax anthurii</name>
    <dbReference type="NCBI Taxonomy" id="78229"/>
    <lineage>
        <taxon>Bacteria</taxon>
        <taxon>Pseudomonadati</taxon>
        <taxon>Pseudomonadota</taxon>
        <taxon>Betaproteobacteria</taxon>
        <taxon>Burkholderiales</taxon>
        <taxon>Comamonadaceae</taxon>
        <taxon>Paracidovorax</taxon>
    </lineage>
</organism>
<comment type="caution">
    <text evidence="1">The sequence shown here is derived from an EMBL/GenBank/DDBJ whole genome shotgun (WGS) entry which is preliminary data.</text>
</comment>
<dbReference type="InterPro" id="IPR009363">
    <property type="entry name" value="Phage_Mu_Gp16"/>
</dbReference>
<accession>A0A328ZUX2</accession>
<dbReference type="Proteomes" id="UP000248856">
    <property type="component" value="Unassembled WGS sequence"/>
</dbReference>
<dbReference type="RefSeq" id="WP_111875439.1">
    <property type="nucleotide sequence ID" value="NZ_CBCSGC010000002.1"/>
</dbReference>
<sequence length="147" mass="16665">MADHTAAIHVLKSKLQFTDDDYRALIKGLTLKSSSKEMTDAERRQVRDHMQNLAERMGVVPTTTRRRPLTREQFAQTKAAASPRERKVWALWHQLHRDGLVDNPSRAALDAWVQRQVGVSSLRFASGAQLDTLIEALKAWQQRGAHG</sequence>
<keyword evidence="2" id="KW-1185">Reference proteome</keyword>